<keyword evidence="7" id="KW-0695">RNA-directed DNA polymerase</keyword>
<feature type="domain" description="Integrase catalytic" evidence="9">
    <location>
        <begin position="1817"/>
        <end position="1973"/>
    </location>
</feature>
<dbReference type="InterPro" id="IPR043502">
    <property type="entry name" value="DNA/RNA_pol_sf"/>
</dbReference>
<evidence type="ECO:0000313" key="10">
    <source>
        <dbReference type="EMBL" id="PFX18023.1"/>
    </source>
</evidence>
<sequence>MTASIEAITYPAVDNELGKTSLTDNIVSELRRLRSQVGGLVSSLTKANNSQSKCIQKTKETSQHVKAQRSTKAIRKNEKSQPHLACSALATVDRLTPEKMIPSQVLDHVARILDEAIICHQGDDIVGARKSITNLFTMMVMNQAQCFEFPSKYGLNVLDRGRKLFLEEGVSCSIKHGTLLLDSSLNGAQFYSGLLNVMGAFALLISEFKIAKGTFDRLIDLHHQSNITSRLRDLAAAYNNKGCIHLIVGDLREAEEAFETSLKYLGNSNGPSNVTKVFAVKSNMSRLNLVFRKYRQALEQQEKLAESCKATEMKEIPHPFEAVFTVMNNQAVLHTTLGNFDRAEQALWWLISYCKEINRKDSEYLVTFLRLHLSEVLILHGKSKVADEMFSIENLNSLEDIVKRFGNLYMNVRIEALEKLLELYIRRGKIRAALQLLQITVKILKTVFGPDHYNIASLLYKQGTILSFTGEVSQAAEKFKISIEILRKIFGVKNFLLLKCYMSLGDVTSRINQEGESYLYFQRATENIEAIYQVSFVDELRIKYLEITGSFKTLQNRKASDDRIEGLVAEYGQGIAFWLNHHSNCQLRKCRANRKRFPVKNTEGPPSESTSIAFFKYSSDFIKSGQKLLRLGMIDEASVFFQCAELHSRVHAIQGYPDLSVAYLNSVFLMKKFRSHRTLQHGHRLRKLLGDLRSVIEESGAQSPVQRTNGVATTKESDYQRNLRPVLILLLLFSIELKMTETTFVAYDLYSKLFQHKIDFPFLLLDGIQVYASRATITCNGQTAVQDILISSEVGLNESDTDRASTDTKLYRSLAYQENATGNAFLVTGRLPVLLDIEDLNTVKDKISLAVQECFQTKCMAAEAKGGAMTVVVDLTPTEKCDLQDIFSMGSRIDLLPLCLSEHPSDGIRNKETSTIFEMDTSMYQRIVEVTFEDEQSSSFIFKNTALRLLQQNDAGGISSLALASHSLSITVLQPRKTRIILSQSGRQVIEKTQFVSTRKTINGLAASNGTFETSVLDVLPLPEIHQAIEKYGVPCLQRTLSKIYWEQSSTPCETNSTSNHGRTGAERSSRKTEGSLVTSLVNENVVTPTLEKDSWNLLKSGISIAQKSILKPENPWSLHLKGCKGCYEVWRWFSLSPVNLEATNLADEWKFWLDAFDNYRIATKLDKESDDVQRATFLHLAGTGVQRLLSGLPGENKKFEEVKQALSAHFQPKRNKWAERYKFRKRAQLQHESLDTFITELRMLSLTCDFGEATDDNIPVQAIEKCSDGYLREKLLQQGETLTLEKIQTLGRAIESAKKDTQLLGGHGAQNLPGKSDVNAVKSSVNKAKEKACFRYGKTDHLADNERCKARNAQCIKCKRTGHFLKYCRSRESENKEDVKFVQPVQQQSDRSNPECIWYATNSNGLGVETEVEINGKLVQMMIDTGCAKTLIPKQWFRNNLKTPLNPTNVKFSAFGEGDLKCLGVFDAKLRCNKMEVMEPVYVIDVEGPPLVGRSALSILNLVKIHAVGESPTKEMEKIYQEYKNLFKEELGDFKKDVPPKNPRPVTATEWGSDVFDSGSKESILAAPEVYQRVMSIVCEGLSGVLSYFDDVLVYGSTPEEHWKNLRAVMDKLQDCGLRLNADKCALEHVRWQPISYASRSLTAAEKRYSQIEREAMAVLFGLQKMHSYIYGRHVVVSTDHKPLLGVFNKNTQSIRLERIALRCHDYDFTLTYEPGSENIADGLARLPLNATVTETSFVEEHGLLWQGRRIYVPVKLRKKAFTLAHEAHQGIVHCKQRLRRILFWPAMNCDVEDFFRNCETCVRLQPLRQDTPNTATPLPDYCWEKCALDLVCPFPGEIYIMNVVDYRSKWPEAIVFMRITSESIVTALADIFARFRNPKVLITDNGRQFVAEEFQDIMKANGIHHRRVSPYFPQANGPVERFHRYLKHSIRAAELDGLSWTEVLPTILQVYRSTPHAGTNMTPAKLFLNREITTKLPTVPEMDHNNPEERYKEYQRKLCEYTDAMRHAQQHNLVPGDIVFVADTESGKLIPTFGHQKYVIVRSKGPDTFELVNAETGQHLTCNVKFLSRVPRMELPVNDDNDNGCLESEEFAEAAMPPLDQLGSTVSDDRNPADSGPTDLAKELRRSTRTPKPKRDADIVYD</sequence>
<dbReference type="InterPro" id="IPR041588">
    <property type="entry name" value="Integrase_H2C2"/>
</dbReference>
<dbReference type="Gene3D" id="4.10.60.10">
    <property type="entry name" value="Zinc finger, CCHC-type"/>
    <property type="match status" value="1"/>
</dbReference>
<dbReference type="Pfam" id="PF17917">
    <property type="entry name" value="RT_RNaseH"/>
    <property type="match status" value="1"/>
</dbReference>
<dbReference type="Gene3D" id="2.40.70.10">
    <property type="entry name" value="Acid Proteases"/>
    <property type="match status" value="1"/>
</dbReference>
<dbReference type="InterPro" id="IPR043128">
    <property type="entry name" value="Rev_trsase/Diguanyl_cyclase"/>
</dbReference>
<dbReference type="SUPFAM" id="SSF48452">
    <property type="entry name" value="TPR-like"/>
    <property type="match status" value="2"/>
</dbReference>
<feature type="compositionally biased region" description="Basic and acidic residues" evidence="8">
    <location>
        <begin position="2135"/>
        <end position="2144"/>
    </location>
</feature>
<dbReference type="PANTHER" id="PTHR37984:SF15">
    <property type="entry name" value="INTEGRASE CATALYTIC DOMAIN-CONTAINING PROTEIN"/>
    <property type="match status" value="1"/>
</dbReference>
<dbReference type="GO" id="GO:0003964">
    <property type="term" value="F:RNA-directed DNA polymerase activity"/>
    <property type="evidence" value="ECO:0007669"/>
    <property type="project" value="UniProtKB-KW"/>
</dbReference>
<reference evidence="11" key="1">
    <citation type="journal article" date="2017" name="bioRxiv">
        <title>Comparative analysis of the genomes of Stylophora pistillata and Acropora digitifera provides evidence for extensive differences between species of corals.</title>
        <authorList>
            <person name="Voolstra C.R."/>
            <person name="Li Y."/>
            <person name="Liew Y.J."/>
            <person name="Baumgarten S."/>
            <person name="Zoccola D."/>
            <person name="Flot J.-F."/>
            <person name="Tambutte S."/>
            <person name="Allemand D."/>
            <person name="Aranda M."/>
        </authorList>
    </citation>
    <scope>NUCLEOTIDE SEQUENCE [LARGE SCALE GENOMIC DNA]</scope>
</reference>
<dbReference type="Gene3D" id="1.10.340.70">
    <property type="match status" value="1"/>
</dbReference>
<keyword evidence="11" id="KW-1185">Reference proteome</keyword>
<evidence type="ECO:0000313" key="11">
    <source>
        <dbReference type="Proteomes" id="UP000225706"/>
    </source>
</evidence>
<keyword evidence="5" id="KW-0255">Endonuclease</keyword>
<evidence type="ECO:0000256" key="7">
    <source>
        <dbReference type="ARBA" id="ARBA00022918"/>
    </source>
</evidence>
<dbReference type="InterPro" id="IPR021109">
    <property type="entry name" value="Peptidase_aspartic_dom_sf"/>
</dbReference>
<dbReference type="InterPro" id="IPR036397">
    <property type="entry name" value="RNaseH_sf"/>
</dbReference>
<dbReference type="EMBL" id="LSMT01000435">
    <property type="protein sequence ID" value="PFX18023.1"/>
    <property type="molecule type" value="Genomic_DNA"/>
</dbReference>
<dbReference type="InterPro" id="IPR011990">
    <property type="entry name" value="TPR-like_helical_dom_sf"/>
</dbReference>
<keyword evidence="6" id="KW-0378">Hydrolase</keyword>
<dbReference type="Pfam" id="PF00665">
    <property type="entry name" value="rve"/>
    <property type="match status" value="1"/>
</dbReference>
<dbReference type="PANTHER" id="PTHR37984">
    <property type="entry name" value="PROTEIN CBG26694"/>
    <property type="match status" value="1"/>
</dbReference>
<dbReference type="GO" id="GO:0004519">
    <property type="term" value="F:endonuclease activity"/>
    <property type="evidence" value="ECO:0007669"/>
    <property type="project" value="UniProtKB-KW"/>
</dbReference>
<dbReference type="OrthoDB" id="775972at2759"/>
<dbReference type="Proteomes" id="UP000225706">
    <property type="component" value="Unassembled WGS sequence"/>
</dbReference>
<feature type="compositionally biased region" description="Polar residues" evidence="8">
    <location>
        <begin position="1051"/>
        <end position="1062"/>
    </location>
</feature>
<dbReference type="GO" id="GO:0016787">
    <property type="term" value="F:hydrolase activity"/>
    <property type="evidence" value="ECO:0007669"/>
    <property type="project" value="UniProtKB-KW"/>
</dbReference>
<comment type="caution">
    <text evidence="10">The sequence shown here is derived from an EMBL/GenBank/DDBJ whole genome shotgun (WGS) entry which is preliminary data.</text>
</comment>
<feature type="region of interest" description="Disordered" evidence="8">
    <location>
        <begin position="2095"/>
        <end position="2144"/>
    </location>
</feature>
<name>A0A2B4RMH6_STYPI</name>
<dbReference type="FunFam" id="1.10.340.70:FF:000004">
    <property type="entry name" value="Retrovirus-related Pol polyprotein from transposon 297-like Protein"/>
    <property type="match status" value="1"/>
</dbReference>
<dbReference type="InterPro" id="IPR001584">
    <property type="entry name" value="Integrase_cat-core"/>
</dbReference>
<dbReference type="GO" id="GO:0003676">
    <property type="term" value="F:nucleic acid binding"/>
    <property type="evidence" value="ECO:0007669"/>
    <property type="project" value="InterPro"/>
</dbReference>
<feature type="region of interest" description="Disordered" evidence="8">
    <location>
        <begin position="1051"/>
        <end position="1076"/>
    </location>
</feature>
<dbReference type="Pfam" id="PF17921">
    <property type="entry name" value="Integrase_H2C2"/>
    <property type="match status" value="1"/>
</dbReference>
<keyword evidence="2" id="KW-0808">Transferase</keyword>
<protein>
    <recommendedName>
        <fullName evidence="1">RNA-directed DNA polymerase</fullName>
        <ecNumber evidence="1">2.7.7.49</ecNumber>
    </recommendedName>
</protein>
<dbReference type="InterPro" id="IPR019734">
    <property type="entry name" value="TPR_rpt"/>
</dbReference>
<proteinExistence type="predicted"/>
<evidence type="ECO:0000256" key="8">
    <source>
        <dbReference type="SAM" id="MobiDB-lite"/>
    </source>
</evidence>
<dbReference type="SUPFAM" id="SSF53098">
    <property type="entry name" value="Ribonuclease H-like"/>
    <property type="match status" value="1"/>
</dbReference>
<evidence type="ECO:0000256" key="2">
    <source>
        <dbReference type="ARBA" id="ARBA00022679"/>
    </source>
</evidence>
<evidence type="ECO:0000256" key="6">
    <source>
        <dbReference type="ARBA" id="ARBA00022801"/>
    </source>
</evidence>
<evidence type="ECO:0000256" key="3">
    <source>
        <dbReference type="ARBA" id="ARBA00022695"/>
    </source>
</evidence>
<keyword evidence="3" id="KW-0548">Nucleotidyltransferase</keyword>
<keyword evidence="4" id="KW-0540">Nuclease</keyword>
<dbReference type="Gene3D" id="1.25.40.10">
    <property type="entry name" value="Tetratricopeptide repeat domain"/>
    <property type="match status" value="2"/>
</dbReference>
<feature type="compositionally biased region" description="Basic and acidic residues" evidence="8">
    <location>
        <begin position="1064"/>
        <end position="1074"/>
    </location>
</feature>
<dbReference type="Gene3D" id="3.30.420.10">
    <property type="entry name" value="Ribonuclease H-like superfamily/Ribonuclease H"/>
    <property type="match status" value="1"/>
</dbReference>
<evidence type="ECO:0000256" key="1">
    <source>
        <dbReference type="ARBA" id="ARBA00012493"/>
    </source>
</evidence>
<evidence type="ECO:0000256" key="4">
    <source>
        <dbReference type="ARBA" id="ARBA00022722"/>
    </source>
</evidence>
<accession>A0A2B4RMH6</accession>
<dbReference type="SMART" id="SM00028">
    <property type="entry name" value="TPR"/>
    <property type="match status" value="3"/>
</dbReference>
<dbReference type="InterPro" id="IPR041373">
    <property type="entry name" value="RT_RNaseH"/>
</dbReference>
<dbReference type="SUPFAM" id="SSF56672">
    <property type="entry name" value="DNA/RNA polymerases"/>
    <property type="match status" value="1"/>
</dbReference>
<dbReference type="PROSITE" id="PS00018">
    <property type="entry name" value="EF_HAND_1"/>
    <property type="match status" value="1"/>
</dbReference>
<dbReference type="InterPro" id="IPR050951">
    <property type="entry name" value="Retrovirus_Pol_polyprotein"/>
</dbReference>
<evidence type="ECO:0000256" key="5">
    <source>
        <dbReference type="ARBA" id="ARBA00022759"/>
    </source>
</evidence>
<gene>
    <name evidence="10" type="primary">K02A2.6</name>
    <name evidence="10" type="ORF">AWC38_SpisGene17618</name>
</gene>
<dbReference type="CDD" id="cd09274">
    <property type="entry name" value="RNase_HI_RT_Ty3"/>
    <property type="match status" value="1"/>
</dbReference>
<dbReference type="EC" id="2.7.7.49" evidence="1"/>
<dbReference type="Gene3D" id="3.30.70.270">
    <property type="match status" value="1"/>
</dbReference>
<dbReference type="FunFam" id="3.30.420.10:FF:000063">
    <property type="entry name" value="Retrovirus-related Pol polyprotein from transposon 297-like Protein"/>
    <property type="match status" value="1"/>
</dbReference>
<dbReference type="InterPro" id="IPR000477">
    <property type="entry name" value="RT_dom"/>
</dbReference>
<dbReference type="SUPFAM" id="SSF50630">
    <property type="entry name" value="Acid proteases"/>
    <property type="match status" value="1"/>
</dbReference>
<dbReference type="GO" id="GO:0015074">
    <property type="term" value="P:DNA integration"/>
    <property type="evidence" value="ECO:0007669"/>
    <property type="project" value="InterPro"/>
</dbReference>
<dbReference type="InterPro" id="IPR012337">
    <property type="entry name" value="RNaseH-like_sf"/>
</dbReference>
<dbReference type="InterPro" id="IPR018247">
    <property type="entry name" value="EF_Hand_1_Ca_BS"/>
</dbReference>
<dbReference type="Pfam" id="PF00078">
    <property type="entry name" value="RVT_1"/>
    <property type="match status" value="1"/>
</dbReference>
<dbReference type="PROSITE" id="PS50994">
    <property type="entry name" value="INTEGRASE"/>
    <property type="match status" value="1"/>
</dbReference>
<organism evidence="10 11">
    <name type="scientific">Stylophora pistillata</name>
    <name type="common">Smooth cauliflower coral</name>
    <dbReference type="NCBI Taxonomy" id="50429"/>
    <lineage>
        <taxon>Eukaryota</taxon>
        <taxon>Metazoa</taxon>
        <taxon>Cnidaria</taxon>
        <taxon>Anthozoa</taxon>
        <taxon>Hexacorallia</taxon>
        <taxon>Scleractinia</taxon>
        <taxon>Astrocoeniina</taxon>
        <taxon>Pocilloporidae</taxon>
        <taxon>Stylophora</taxon>
    </lineage>
</organism>
<evidence type="ECO:0000259" key="9">
    <source>
        <dbReference type="PROSITE" id="PS50994"/>
    </source>
</evidence>